<comment type="caution">
    <text evidence="2">The sequence shown here is derived from an EMBL/GenBank/DDBJ whole genome shotgun (WGS) entry which is preliminary data.</text>
</comment>
<accession>A0ABD5P6T5</accession>
<dbReference type="EMBL" id="JBHSDJ010000133">
    <property type="protein sequence ID" value="MFC4249633.1"/>
    <property type="molecule type" value="Genomic_DNA"/>
</dbReference>
<dbReference type="GeneID" id="71853374"/>
<reference evidence="2 3" key="1">
    <citation type="journal article" date="2014" name="Int. J. Syst. Evol. Microbiol.">
        <title>Complete genome sequence of Corynebacterium casei LMG S-19264T (=DSM 44701T), isolated from a smear-ripened cheese.</title>
        <authorList>
            <consortium name="US DOE Joint Genome Institute (JGI-PGF)"/>
            <person name="Walter F."/>
            <person name="Albersmeier A."/>
            <person name="Kalinowski J."/>
            <person name="Ruckert C."/>
        </authorList>
    </citation>
    <scope>NUCLEOTIDE SEQUENCE [LARGE SCALE GENOMIC DNA]</scope>
    <source>
        <strain evidence="2 3">IBRC-M 10912</strain>
    </source>
</reference>
<name>A0ABD5P6T5_9EURY</name>
<dbReference type="AlphaFoldDB" id="A0ABD5P6T5"/>
<evidence type="ECO:0000313" key="3">
    <source>
        <dbReference type="Proteomes" id="UP001595821"/>
    </source>
</evidence>
<protein>
    <submittedName>
        <fullName evidence="2">Uncharacterized protein</fullName>
    </submittedName>
</protein>
<dbReference type="Proteomes" id="UP001595821">
    <property type="component" value="Unassembled WGS sequence"/>
</dbReference>
<proteinExistence type="predicted"/>
<dbReference type="RefSeq" id="WP_246973190.1">
    <property type="nucleotide sequence ID" value="NZ_CP095397.1"/>
</dbReference>
<organism evidence="2 3">
    <name type="scientific">Natribaculum luteum</name>
    <dbReference type="NCBI Taxonomy" id="1586232"/>
    <lineage>
        <taxon>Archaea</taxon>
        <taxon>Methanobacteriati</taxon>
        <taxon>Methanobacteriota</taxon>
        <taxon>Stenosarchaea group</taxon>
        <taxon>Halobacteria</taxon>
        <taxon>Halobacteriales</taxon>
        <taxon>Natrialbaceae</taxon>
        <taxon>Natribaculum</taxon>
    </lineage>
</organism>
<feature type="coiled-coil region" evidence="1">
    <location>
        <begin position="121"/>
        <end position="184"/>
    </location>
</feature>
<evidence type="ECO:0000256" key="1">
    <source>
        <dbReference type="SAM" id="Coils"/>
    </source>
</evidence>
<sequence>MTAQPICKKPDEESVSMDDATLEIMQILRLHDGEATTGTIRDEHSTLDKNQTVQYRIDKKLRACGLVNTRKEDHPQYPMGVNTHFLTSDGVAWLDTNNGVLDDVRSNAEAVEKLNEVSDVTARLYQRVDDVEDAVDRLDNRERSHNTKRKNRINMVEDQLRKENEALREQNRKLQKKVTELEKQFWTVKKLLEESDAVGDPDEKYAEEWG</sequence>
<keyword evidence="1" id="KW-0175">Coiled coil</keyword>
<evidence type="ECO:0000313" key="2">
    <source>
        <dbReference type="EMBL" id="MFC4249633.1"/>
    </source>
</evidence>
<gene>
    <name evidence="2" type="ORF">ACFOZ7_22320</name>
</gene>